<evidence type="ECO:0008006" key="3">
    <source>
        <dbReference type="Google" id="ProtNLM"/>
    </source>
</evidence>
<protein>
    <recommendedName>
        <fullName evidence="3">Peptide chain release factor 1</fullName>
    </recommendedName>
</protein>
<dbReference type="InterPro" id="IPR040701">
    <property type="entry name" value="Bact_RF_family2"/>
</dbReference>
<dbReference type="Gene3D" id="3.30.1330.30">
    <property type="match status" value="1"/>
</dbReference>
<proteinExistence type="predicted"/>
<organism evidence="1 2">
    <name type="scientific">Garicola koreensis</name>
    <dbReference type="NCBI Taxonomy" id="1262554"/>
    <lineage>
        <taxon>Bacteria</taxon>
        <taxon>Bacillati</taxon>
        <taxon>Actinomycetota</taxon>
        <taxon>Actinomycetes</taxon>
        <taxon>Micrococcales</taxon>
        <taxon>Micrococcaceae</taxon>
        <taxon>Garicola</taxon>
    </lineage>
</organism>
<reference evidence="1 2" key="1">
    <citation type="submission" date="2020-08" db="EMBL/GenBank/DDBJ databases">
        <title>Sequencing the genomes of 1000 actinobacteria strains.</title>
        <authorList>
            <person name="Klenk H.-P."/>
        </authorList>
    </citation>
    <scope>NUCLEOTIDE SEQUENCE [LARGE SCALE GENOMIC DNA]</scope>
    <source>
        <strain evidence="1 2">DSM 28238</strain>
    </source>
</reference>
<dbReference type="SUPFAM" id="SSF55315">
    <property type="entry name" value="L30e-like"/>
    <property type="match status" value="1"/>
</dbReference>
<dbReference type="InterPro" id="IPR029064">
    <property type="entry name" value="Ribosomal_eL30-like_sf"/>
</dbReference>
<dbReference type="EMBL" id="JACIBT010000003">
    <property type="protein sequence ID" value="MBB3667806.1"/>
    <property type="molecule type" value="Genomic_DNA"/>
</dbReference>
<accession>A0A7W5XZV6</accession>
<dbReference type="AlphaFoldDB" id="A0A7W5XZV6"/>
<keyword evidence="2" id="KW-1185">Reference proteome</keyword>
<name>A0A7W5XZV6_9MICC</name>
<dbReference type="Pfam" id="PF18844">
    <property type="entry name" value="baeRF_family2"/>
    <property type="match status" value="1"/>
</dbReference>
<dbReference type="Proteomes" id="UP000547528">
    <property type="component" value="Unassembled WGS sequence"/>
</dbReference>
<evidence type="ECO:0000313" key="2">
    <source>
        <dbReference type="Proteomes" id="UP000547528"/>
    </source>
</evidence>
<sequence>MQLATLRDIYEAEEPLATVYMQALPVSADAEHEVRLRWDALRRQLADAGAHQETLDALDETIMDTEAFGAVQAEGRVLVAGRDGLLLDEDFDATGEEGDQAVLAPVAQLGDYLRQRLRSVRALVVLVDQKQATIRREIFTSTELLDSGAETQVQGSAYESVHKPREGALHHRRMQQRSEDAAAMNIRDVSERLRRISERWHPDVIAVAGEVQGRKLLLDELRAPLAEVAYEIESGGSDDAGAEEAMADELANLARRITVERVTEQTERFGTAEGNGLAVQGAEDVFRAVRLGAVDTLLLRYGQPAQDEDELLRAAAGVDASVALVSTAVTDNVAAVLRYQAPVDEMDHQPTSA</sequence>
<comment type="caution">
    <text evidence="1">The sequence shown here is derived from an EMBL/GenBank/DDBJ whole genome shotgun (WGS) entry which is preliminary data.</text>
</comment>
<evidence type="ECO:0000313" key="1">
    <source>
        <dbReference type="EMBL" id="MBB3667806.1"/>
    </source>
</evidence>
<gene>
    <name evidence="1" type="ORF">FHX47_001427</name>
</gene>
<dbReference type="RefSeq" id="WP_183358217.1">
    <property type="nucleotide sequence ID" value="NZ_BAABKR010000001.1"/>
</dbReference>